<dbReference type="Pfam" id="PF04942">
    <property type="entry name" value="CC"/>
    <property type="match status" value="1"/>
</dbReference>
<dbReference type="PANTHER" id="PTHR21724:SF92">
    <property type="entry name" value="SHKT DOMAIN-CONTAINING PROTEIN"/>
    <property type="match status" value="1"/>
</dbReference>
<feature type="domain" description="ShKT" evidence="3">
    <location>
        <begin position="19"/>
        <end position="53"/>
    </location>
</feature>
<protein>
    <submittedName>
        <fullName evidence="5">ShKT domain-containing protein</fullName>
    </submittedName>
</protein>
<dbReference type="PANTHER" id="PTHR21724">
    <property type="entry name" value="SHKT DOMAIN-CONTAINING PROTEIN"/>
    <property type="match status" value="1"/>
</dbReference>
<dbReference type="Gene3D" id="1.10.10.1870">
    <property type="entry name" value="ShTK domain-like"/>
    <property type="match status" value="1"/>
</dbReference>
<sequence>MKYYSLVFLLSVATLLHGCSDSDPDCDKKIKYCNDTNYQPLMEKYCPLTCNFCTTATPLPTYGPCVMGECPVGFSCTNNVCMPTTISTTPGYNCIDHADNCEAIKDYCTNPSYLPLMQENCAKTCGFCQSGVMTTTTTAPISTTQSPTGPCVFGSCPIGNTCINNLCYPMPYSSSPITTTTVPSCVDWATNCQQLKDYCMNSSYKDIMKEQCAKTCGYCS</sequence>
<reference evidence="5" key="1">
    <citation type="submission" date="2017-02" db="UniProtKB">
        <authorList>
            <consortium name="WormBaseParasite"/>
        </authorList>
    </citation>
    <scope>IDENTIFICATION</scope>
</reference>
<keyword evidence="1" id="KW-1015">Disulfide bond</keyword>
<dbReference type="STRING" id="174720.A0A0N5BXB6"/>
<proteinExistence type="predicted"/>
<dbReference type="Pfam" id="PF01549">
    <property type="entry name" value="ShK"/>
    <property type="match status" value="3"/>
</dbReference>
<evidence type="ECO:0000256" key="2">
    <source>
        <dbReference type="SAM" id="SignalP"/>
    </source>
</evidence>
<dbReference type="WBParaSite" id="SPAL_0001044800.1">
    <property type="protein sequence ID" value="SPAL_0001044800.1"/>
    <property type="gene ID" value="SPAL_0001044800"/>
</dbReference>
<dbReference type="PROSITE" id="PS51670">
    <property type="entry name" value="SHKT"/>
    <property type="match status" value="3"/>
</dbReference>
<evidence type="ECO:0000313" key="4">
    <source>
        <dbReference type="Proteomes" id="UP000046392"/>
    </source>
</evidence>
<feature type="domain" description="ShKT" evidence="3">
    <location>
        <begin position="185"/>
        <end position="219"/>
    </location>
</feature>
<name>A0A0N5BXB6_STREA</name>
<feature type="chain" id="PRO_5005895271" evidence="2">
    <location>
        <begin position="23"/>
        <end position="220"/>
    </location>
</feature>
<dbReference type="InterPro" id="IPR003582">
    <property type="entry name" value="ShKT_dom"/>
</dbReference>
<evidence type="ECO:0000256" key="1">
    <source>
        <dbReference type="PROSITE-ProRule" id="PRU01005"/>
    </source>
</evidence>
<comment type="caution">
    <text evidence="1">Lacks conserved residue(s) required for the propagation of feature annotation.</text>
</comment>
<dbReference type="SMART" id="SM00254">
    <property type="entry name" value="ShKT"/>
    <property type="match status" value="3"/>
</dbReference>
<feature type="disulfide bond" evidence="1">
    <location>
        <begin position="185"/>
        <end position="219"/>
    </location>
</feature>
<organism evidence="4 5">
    <name type="scientific">Strongyloides papillosus</name>
    <name type="common">Intestinal threadworm</name>
    <dbReference type="NCBI Taxonomy" id="174720"/>
    <lineage>
        <taxon>Eukaryota</taxon>
        <taxon>Metazoa</taxon>
        <taxon>Ecdysozoa</taxon>
        <taxon>Nematoda</taxon>
        <taxon>Chromadorea</taxon>
        <taxon>Rhabditida</taxon>
        <taxon>Tylenchina</taxon>
        <taxon>Panagrolaimomorpha</taxon>
        <taxon>Strongyloidoidea</taxon>
        <taxon>Strongyloididae</taxon>
        <taxon>Strongyloides</taxon>
    </lineage>
</organism>
<dbReference type="AlphaFoldDB" id="A0A0N5BXB6"/>
<feature type="disulfide bond" evidence="1">
    <location>
        <begin position="94"/>
        <end position="128"/>
    </location>
</feature>
<keyword evidence="4" id="KW-1185">Reference proteome</keyword>
<keyword evidence="2" id="KW-0732">Signal</keyword>
<evidence type="ECO:0000313" key="5">
    <source>
        <dbReference type="WBParaSite" id="SPAL_0001044800.1"/>
    </source>
</evidence>
<feature type="signal peptide" evidence="2">
    <location>
        <begin position="1"/>
        <end position="22"/>
    </location>
</feature>
<feature type="domain" description="ShKT" evidence="3">
    <location>
        <begin position="94"/>
        <end position="128"/>
    </location>
</feature>
<accession>A0A0N5BXB6</accession>
<feature type="disulfide bond" evidence="1">
    <location>
        <begin position="19"/>
        <end position="53"/>
    </location>
</feature>
<dbReference type="Proteomes" id="UP000046392">
    <property type="component" value="Unplaced"/>
</dbReference>
<evidence type="ECO:0000259" key="3">
    <source>
        <dbReference type="PROSITE" id="PS51670"/>
    </source>
</evidence>
<dbReference type="InterPro" id="IPR007026">
    <property type="entry name" value="CC_domain"/>
</dbReference>
<dbReference type="Gene3D" id="1.10.10.1940">
    <property type="match status" value="2"/>
</dbReference>